<reference evidence="7 8" key="2">
    <citation type="journal article" date="2011" name="J. Antibiot.">
        <title>Furaquinocins I and J: novel polyketide isoprenoid hybrid compounds from Streptomyces reveromyceticus SN-593.</title>
        <authorList>
            <person name="Panthee S."/>
            <person name="Takahashi S."/>
            <person name="Takagi H."/>
            <person name="Nogawa T."/>
            <person name="Oowada E."/>
            <person name="Uramoto M."/>
            <person name="Osada H."/>
        </authorList>
    </citation>
    <scope>NUCLEOTIDE SEQUENCE [LARGE SCALE GENOMIC DNA]</scope>
    <source>
        <strain evidence="7 8">SN-593</strain>
    </source>
</reference>
<reference evidence="7 8" key="3">
    <citation type="journal article" date="2011" name="Nat. Chem. Biol.">
        <title>Reveromycin A biosynthesis uses RevG and RevJ for stereospecific spiroacetal formation.</title>
        <authorList>
            <person name="Takahashi S."/>
            <person name="Toyoda A."/>
            <person name="Sekiyama Y."/>
            <person name="Takagi H."/>
            <person name="Nogawa T."/>
            <person name="Uramoto M."/>
            <person name="Suzuki R."/>
            <person name="Koshino H."/>
            <person name="Kumano T."/>
            <person name="Panthee S."/>
            <person name="Dairi T."/>
            <person name="Ishikawa J."/>
            <person name="Ikeda H."/>
            <person name="Sakaki Y."/>
            <person name="Osada H."/>
        </authorList>
    </citation>
    <scope>NUCLEOTIDE SEQUENCE [LARGE SCALE GENOMIC DNA]</scope>
    <source>
        <strain evidence="7 8">SN-593</strain>
    </source>
</reference>
<evidence type="ECO:0000313" key="7">
    <source>
        <dbReference type="EMBL" id="BBB01323.1"/>
    </source>
</evidence>
<dbReference type="Gene3D" id="3.40.640.10">
    <property type="entry name" value="Type I PLP-dependent aspartate aminotransferase-like (Major domain)"/>
    <property type="match status" value="1"/>
</dbReference>
<dbReference type="Gene3D" id="3.90.1150.10">
    <property type="entry name" value="Aspartate Aminotransferase, domain 1"/>
    <property type="match status" value="1"/>
</dbReference>
<organism evidence="7 8">
    <name type="scientific">Actinacidiphila reveromycinica</name>
    <dbReference type="NCBI Taxonomy" id="659352"/>
    <lineage>
        <taxon>Bacteria</taxon>
        <taxon>Bacillati</taxon>
        <taxon>Actinomycetota</taxon>
        <taxon>Actinomycetes</taxon>
        <taxon>Kitasatosporales</taxon>
        <taxon>Streptomycetaceae</taxon>
        <taxon>Actinacidiphila</taxon>
    </lineage>
</organism>
<keyword evidence="3 7" id="KW-0808">Transferase</keyword>
<protein>
    <submittedName>
        <fullName evidence="7">Putative aminotransferase</fullName>
    </submittedName>
</protein>
<dbReference type="InterPro" id="IPR004839">
    <property type="entry name" value="Aminotransferase_I/II_large"/>
</dbReference>
<dbReference type="InterPro" id="IPR015421">
    <property type="entry name" value="PyrdxlP-dep_Trfase_major"/>
</dbReference>
<feature type="domain" description="Aminotransferase class I/classII large" evidence="6">
    <location>
        <begin position="11"/>
        <end position="302"/>
    </location>
</feature>
<dbReference type="InterPro" id="IPR001917">
    <property type="entry name" value="Aminotrans_II_pyridoxalP_BS"/>
</dbReference>
<reference evidence="7 8" key="1">
    <citation type="journal article" date="2010" name="J. Bacteriol.">
        <title>Biochemical characterization of a novel indole prenyltransferase from Streptomyces sp. SN-593.</title>
        <authorList>
            <person name="Takahashi S."/>
            <person name="Takagi H."/>
            <person name="Toyoda A."/>
            <person name="Uramoto M."/>
            <person name="Nogawa T."/>
            <person name="Ueki M."/>
            <person name="Sakaki Y."/>
            <person name="Osada H."/>
        </authorList>
    </citation>
    <scope>NUCLEOTIDE SEQUENCE [LARGE SCALE GENOMIC DNA]</scope>
    <source>
        <strain evidence="7 8">SN-593</strain>
    </source>
</reference>
<dbReference type="Pfam" id="PF00155">
    <property type="entry name" value="Aminotran_1_2"/>
    <property type="match status" value="1"/>
</dbReference>
<dbReference type="AlphaFoldDB" id="A0A7U3VRY3"/>
<dbReference type="Proteomes" id="UP000595703">
    <property type="component" value="Chromosome"/>
</dbReference>
<sequence length="323" mass="34063">MQDALRQSLEDVNLTGDPFSRGLVAALAEHLDVTPRQVAAGPGSAALLLQLLGALASDGAEVVHAWPSFDMYPPLVQAAGGTPVPVPLKDFGHDLDAMAAAVTPRTRLVLLCNPNNPTGTVLGEAELKEFLGRLPSRVLVVVDEAYLDFADRGTAADAVDLFRGDPRVIAVRTFSKSYGLLGLRVGYLVADESVVAALAPTSLFLRVSTPAQAAARAALSAQAVMRRQCAELGRERERVHRALTALGYRVPASAANFHWLPLGEDNARFVAFCADHGVAVREIAGAGVRVTVGTPEANDELIRLAGMFASDTASGAVRAGRRQ</sequence>
<name>A0A7U3VRY3_9ACTN</name>
<evidence type="ECO:0000256" key="2">
    <source>
        <dbReference type="ARBA" id="ARBA00022576"/>
    </source>
</evidence>
<keyword evidence="4 5" id="KW-0663">Pyridoxal phosphate</keyword>
<evidence type="ECO:0000259" key="6">
    <source>
        <dbReference type="Pfam" id="PF00155"/>
    </source>
</evidence>
<keyword evidence="2 7" id="KW-0032">Aminotransferase</keyword>
<comment type="similarity">
    <text evidence="5">Belongs to the class-II pyridoxal-phosphate-dependent aminotransferase family.</text>
</comment>
<keyword evidence="8" id="KW-1185">Reference proteome</keyword>
<dbReference type="GO" id="GO:0030170">
    <property type="term" value="F:pyridoxal phosphate binding"/>
    <property type="evidence" value="ECO:0007669"/>
    <property type="project" value="InterPro"/>
</dbReference>
<evidence type="ECO:0000256" key="5">
    <source>
        <dbReference type="RuleBase" id="RU003693"/>
    </source>
</evidence>
<dbReference type="InterPro" id="IPR015422">
    <property type="entry name" value="PyrdxlP-dep_Trfase_small"/>
</dbReference>
<reference evidence="7 8" key="4">
    <citation type="journal article" date="2020" name="Sci. Rep.">
        <title>beta-carboline chemical signals induce reveromycin production through a LuxR family regulator in Streptomyces sp. SN-593.</title>
        <authorList>
            <person name="Panthee S."/>
            <person name="Kito N."/>
            <person name="Hayashi T."/>
            <person name="Shimizu T."/>
            <person name="Ishikawa J."/>
            <person name="Hamamoto H."/>
            <person name="Osada H."/>
            <person name="Takahashi S."/>
        </authorList>
    </citation>
    <scope>NUCLEOTIDE SEQUENCE [LARGE SCALE GENOMIC DNA]</scope>
    <source>
        <strain evidence="7 8">SN-593</strain>
    </source>
</reference>
<dbReference type="CDD" id="cd00609">
    <property type="entry name" value="AAT_like"/>
    <property type="match status" value="1"/>
</dbReference>
<dbReference type="SUPFAM" id="SSF53383">
    <property type="entry name" value="PLP-dependent transferases"/>
    <property type="match status" value="1"/>
</dbReference>
<evidence type="ECO:0000313" key="8">
    <source>
        <dbReference type="Proteomes" id="UP000595703"/>
    </source>
</evidence>
<dbReference type="GO" id="GO:0008483">
    <property type="term" value="F:transaminase activity"/>
    <property type="evidence" value="ECO:0007669"/>
    <property type="project" value="UniProtKB-KW"/>
</dbReference>
<evidence type="ECO:0000256" key="4">
    <source>
        <dbReference type="ARBA" id="ARBA00022898"/>
    </source>
</evidence>
<accession>A0A7U3VRY3</accession>
<dbReference type="EMBL" id="AP018365">
    <property type="protein sequence ID" value="BBB01323.1"/>
    <property type="molecule type" value="Genomic_DNA"/>
</dbReference>
<dbReference type="KEGG" id="arev:RVR_8685"/>
<comment type="cofactor">
    <cofactor evidence="1 5">
        <name>pyridoxal 5'-phosphate</name>
        <dbReference type="ChEBI" id="CHEBI:597326"/>
    </cofactor>
</comment>
<dbReference type="InterPro" id="IPR050106">
    <property type="entry name" value="HistidinolP_aminotransfase"/>
</dbReference>
<evidence type="ECO:0000256" key="1">
    <source>
        <dbReference type="ARBA" id="ARBA00001933"/>
    </source>
</evidence>
<evidence type="ECO:0000256" key="3">
    <source>
        <dbReference type="ARBA" id="ARBA00022679"/>
    </source>
</evidence>
<dbReference type="PANTHER" id="PTHR43643:SF3">
    <property type="entry name" value="HISTIDINOL-PHOSPHATE AMINOTRANSFERASE"/>
    <property type="match status" value="1"/>
</dbReference>
<gene>
    <name evidence="7" type="ORF">RVR_8685</name>
</gene>
<dbReference type="InterPro" id="IPR015424">
    <property type="entry name" value="PyrdxlP-dep_Trfase"/>
</dbReference>
<proteinExistence type="inferred from homology"/>
<dbReference type="PANTHER" id="PTHR43643">
    <property type="entry name" value="HISTIDINOL-PHOSPHATE AMINOTRANSFERASE 2"/>
    <property type="match status" value="1"/>
</dbReference>
<dbReference type="PROSITE" id="PS00599">
    <property type="entry name" value="AA_TRANSFER_CLASS_2"/>
    <property type="match status" value="1"/>
</dbReference>